<dbReference type="InterPro" id="IPR022764">
    <property type="entry name" value="Peptidase_S54_rhomboid_dom"/>
</dbReference>
<organism evidence="9 10">
    <name type="scientific">Bathycoccus prasinos</name>
    <dbReference type="NCBI Taxonomy" id="41875"/>
    <lineage>
        <taxon>Eukaryota</taxon>
        <taxon>Viridiplantae</taxon>
        <taxon>Chlorophyta</taxon>
        <taxon>Mamiellophyceae</taxon>
        <taxon>Mamiellales</taxon>
        <taxon>Bathycoccaceae</taxon>
        <taxon>Bathycoccus</taxon>
    </lineage>
</organism>
<gene>
    <name evidence="9" type="ORF">Bathy03g02770</name>
</gene>
<dbReference type="Pfam" id="PF01694">
    <property type="entry name" value="Rhomboid"/>
    <property type="match status" value="1"/>
</dbReference>
<evidence type="ECO:0000313" key="10">
    <source>
        <dbReference type="Proteomes" id="UP000198341"/>
    </source>
</evidence>
<dbReference type="GO" id="GO:0004252">
    <property type="term" value="F:serine-type endopeptidase activity"/>
    <property type="evidence" value="ECO:0007669"/>
    <property type="project" value="InterPro"/>
</dbReference>
<dbReference type="SUPFAM" id="SSF144091">
    <property type="entry name" value="Rhomboid-like"/>
    <property type="match status" value="1"/>
</dbReference>
<dbReference type="PANTHER" id="PTHR43731">
    <property type="entry name" value="RHOMBOID PROTEASE"/>
    <property type="match status" value="1"/>
</dbReference>
<feature type="compositionally biased region" description="Low complexity" evidence="6">
    <location>
        <begin position="47"/>
        <end position="64"/>
    </location>
</feature>
<dbReference type="Gene3D" id="1.20.1540.10">
    <property type="entry name" value="Rhomboid-like"/>
    <property type="match status" value="1"/>
</dbReference>
<dbReference type="eggNOG" id="KOG2289">
    <property type="taxonomic scope" value="Eukaryota"/>
</dbReference>
<protein>
    <submittedName>
        <fullName evidence="9">Rhomboid family protein</fullName>
    </submittedName>
</protein>
<comment type="subcellular location">
    <subcellularLocation>
        <location evidence="1">Membrane</location>
        <topology evidence="1">Multi-pass membrane protein</topology>
    </subcellularLocation>
</comment>
<feature type="domain" description="Peptidase S54 rhomboid" evidence="8">
    <location>
        <begin position="111"/>
        <end position="245"/>
    </location>
</feature>
<evidence type="ECO:0000256" key="4">
    <source>
        <dbReference type="ARBA" id="ARBA00022989"/>
    </source>
</evidence>
<keyword evidence="10" id="KW-1185">Reference proteome</keyword>
<keyword evidence="3 7" id="KW-0812">Transmembrane</keyword>
<comment type="similarity">
    <text evidence="2">Belongs to the peptidase S54 family.</text>
</comment>
<dbReference type="GeneID" id="19016814"/>
<dbReference type="EMBL" id="FO082276">
    <property type="protein sequence ID" value="CCO15331.1"/>
    <property type="molecule type" value="Genomic_DNA"/>
</dbReference>
<evidence type="ECO:0000256" key="1">
    <source>
        <dbReference type="ARBA" id="ARBA00004141"/>
    </source>
</evidence>
<evidence type="ECO:0000256" key="3">
    <source>
        <dbReference type="ARBA" id="ARBA00022692"/>
    </source>
</evidence>
<dbReference type="PANTHER" id="PTHR43731:SF26">
    <property type="entry name" value="RHOMBOID-LIKE PROTEIN 10, CHLOROPLASTIC"/>
    <property type="match status" value="1"/>
</dbReference>
<feature type="transmembrane region" description="Helical" evidence="7">
    <location>
        <begin position="173"/>
        <end position="194"/>
    </location>
</feature>
<proteinExistence type="inferred from homology"/>
<evidence type="ECO:0000256" key="5">
    <source>
        <dbReference type="ARBA" id="ARBA00023136"/>
    </source>
</evidence>
<feature type="transmembrane region" description="Helical" evidence="7">
    <location>
        <begin position="113"/>
        <end position="134"/>
    </location>
</feature>
<dbReference type="InterPro" id="IPR050925">
    <property type="entry name" value="Rhomboid_protease_S54"/>
</dbReference>
<accession>K8EBR8</accession>
<dbReference type="RefSeq" id="XP_007513894.1">
    <property type="nucleotide sequence ID" value="XM_007513832.1"/>
</dbReference>
<dbReference type="AlphaFoldDB" id="K8EBR8"/>
<dbReference type="OrthoDB" id="418595at2759"/>
<dbReference type="Proteomes" id="UP000198341">
    <property type="component" value="Chromosome 3"/>
</dbReference>
<evidence type="ECO:0000313" key="9">
    <source>
        <dbReference type="EMBL" id="CCO15331.1"/>
    </source>
</evidence>
<dbReference type="GO" id="GO:0016020">
    <property type="term" value="C:membrane"/>
    <property type="evidence" value="ECO:0007669"/>
    <property type="project" value="UniProtKB-SubCell"/>
</dbReference>
<dbReference type="KEGG" id="bpg:Bathy03g02770"/>
<dbReference type="InterPro" id="IPR035952">
    <property type="entry name" value="Rhomboid-like_sf"/>
</dbReference>
<dbReference type="STRING" id="41875.K8EBR8"/>
<feature type="region of interest" description="Disordered" evidence="6">
    <location>
        <begin position="19"/>
        <end position="71"/>
    </location>
</feature>
<evidence type="ECO:0000256" key="6">
    <source>
        <dbReference type="SAM" id="MobiDB-lite"/>
    </source>
</evidence>
<keyword evidence="4 7" id="KW-1133">Transmembrane helix</keyword>
<evidence type="ECO:0000259" key="8">
    <source>
        <dbReference type="Pfam" id="PF01694"/>
    </source>
</evidence>
<sequence>MGTFTLRATTTFLSIGFSSSRGRRRKGGERGGKGAARNSIRSERHTNAVGIVGNDGNGNNNSKNEPFTNDPKRKATDALLLSLLAGYSLQLLTRQKATAAFAKVNENVSNGQYYRLLTSAFLHGGLVHLFVNMYSVNAIGSAVERIFGKTHTYAAFTLSALSGNIASYKMSKYPAVGASGAIFGLAGAFAVYLYRHKDVLGSGAEEQLNALGTSLMINAVYGATSARVDNWAHFGGLVGGCTYLWEVEE</sequence>
<reference evidence="9 10" key="1">
    <citation type="submission" date="2011-10" db="EMBL/GenBank/DDBJ databases">
        <authorList>
            <person name="Genoscope - CEA"/>
        </authorList>
    </citation>
    <scope>NUCLEOTIDE SEQUENCE [LARGE SCALE GENOMIC DNA]</scope>
    <source>
        <strain evidence="9 10">RCC 1105</strain>
    </source>
</reference>
<keyword evidence="5 7" id="KW-0472">Membrane</keyword>
<name>K8EBR8_9CHLO</name>
<evidence type="ECO:0000256" key="2">
    <source>
        <dbReference type="ARBA" id="ARBA00009045"/>
    </source>
</evidence>
<evidence type="ECO:0000256" key="7">
    <source>
        <dbReference type="SAM" id="Phobius"/>
    </source>
</evidence>